<name>A0A0S4QJD1_9ACTN</name>
<feature type="non-terminal residue" evidence="5">
    <location>
        <position position="2779"/>
    </location>
</feature>
<feature type="compositionally biased region" description="Polar residues" evidence="2">
    <location>
        <begin position="173"/>
        <end position="188"/>
    </location>
</feature>
<dbReference type="GO" id="GO:0005975">
    <property type="term" value="P:carbohydrate metabolic process"/>
    <property type="evidence" value="ECO:0007669"/>
    <property type="project" value="UniProtKB-ARBA"/>
</dbReference>
<dbReference type="Gene3D" id="2.60.40.10">
    <property type="entry name" value="Immunoglobulins"/>
    <property type="match status" value="1"/>
</dbReference>
<feature type="region of interest" description="Disordered" evidence="2">
    <location>
        <begin position="64"/>
        <end position="188"/>
    </location>
</feature>
<dbReference type="EMBL" id="FAOZ01000005">
    <property type="protein sequence ID" value="CUU55353.1"/>
    <property type="molecule type" value="Genomic_DNA"/>
</dbReference>
<sequence>MTARHPSPRRALSFGHRMLRRHRRLRRVALLLVPALFLTGFALVVLDRVTEPKLVPISERNPFRDVKLPESSDGTAEGREHQVAAEETSRDAAPGEAELASQVKPVEGAVPVTPEVEPRRVVHPTGPDAPQGEVELPEVPAGAELPSEEELAPGARDPGTVQSGRVEVESARSENATVFHNPDGTYSTELSAEPVRFRDAQGEWAEVDTALVEQSGGGFEARAVEAPVTFAEEADDPQLARVELGEDVSAGFALEGAAASPGEADAQSVTFAEVREQADLELSATGSGLKEVIVLRSPDAPTSWTFPLALEGLTASLDEQGQVVLSDGSGSPVALIPRGWMEDSAPQPATSEGVTYSLVEGTDGGAPALRVDLDADWLAAPERVFPVRVDPTVTQLAAGTDDTWVSSATPSTPQPSDGKLRVGLRASGDLNHGYLHFPNNSALANTNVLSAQVSLFNTASNDACTAHPVSLYQVTQAWNGTTLVWPGATVGGEVAQGTFSHQSGNTGCDAGWETFSDSRLTELVEDWNDGTTANQGLSVRASSWNVAEYKEFDSQDCACTAAGTSGDHRPKMTITWSPYDAAYAWPSGSPVWDQALTATQPGKIKVRVTNRGKNTWPAGGQYKLSYHVYDITGATEIVAQGYQTNLPVAVARGQSVDVQAIVSPPPAGSYIVKFDMQDTGSGGAFFSTHGVSMLPVALVAPPATGVQVTGSTPLDAERVNTLRPELTLSSNQSSPTYEFQICSNPDAASGFCWSSGGFITSSSWRVPANALSWGYPYYWRGRVKSGGVTSAWTAPMTIYTQIPEPATSAHFGGDPYAPSVDSVSPLIRSYASSSTDVSVDGVGPELGLTRTYNSGNTSVGMFGAGWSSQWDMSVRADDSGEGNLVVGYPDGRDTRFGRNGLGMFTPQDGYYSLMQAPSPQVASFTAANSTVTLGDADTGETWQVLSGTWGINGNNAYLVSGTYGTAVMPAPSEGLVRFTAPVAQDNLGVAFRVQDANNLWILQTQPSSNALILAKRVGGTKSTVATFTGACCAAGDTYAVRMAGSVLTVYRNDQVVGSVTDSQFSTATQAGLFAQATGTGRIGSVTIVDDQHRDSFTRANSSTELGTGDTGEEWQTQSLPGLGNGTWGISGNAAYLAAASGNRNVATVSAAADGLFSFKMPVAQTGLGLAFRYADPNNYWRVVAQPSAGTWQLVKRVGGAETVVATSSAGQCCTASDVLTVITDGPDIRVQRNGTQILAVNDPAVVYGSRVGPFAEATGSGRIDDVSATAATTLTEKSGSAYTFRSDGRLAVVTDAAGRQLELTYNSNARLTSVANLTTQRTLSLTWTGTHVTAMSTQNVAAHGGALTWTYAYSGDKLTSVTAPHSANPTTYGYAYNDKLGQITLPEGNIDTTIGYNTDGTVAWRENGLGNRTTYTVLSTSPNTVVRVTDPRAHQTEFEYHDGKLISERDDIGNRTFVYNDLGFLHQVIDENGNIVQTETDARGNVLARSVARAYYANVLFVNTEYYSYYLGPPGDPRNDLISVYRDGRSASPTDNTYATYYSYNSFGDQVFETTPPTPGYPYGRTEAWVYSTGGEAAVAGGGTIPRGLEISHTDTGGKTTTSGYDAKGDLRRDQEPAGLVHTYTYDELGRRLTSTEISDTFPAGVTTTTSYTKLGKPAQITEPGVTNLITSVTHTPVATNTYDANGNLTQTTISDATGGDTARTTSYVYDDDDRETYRTIGAGSFPWSTYATTYDPNGNVATTTDPNGTITSYTYTAHDQLATTTLEDFVDDPVAGSSPRDVVLESLAYDPAGRLASATDAEGRTVRHLYWLDGLPFREILDGYRPPDLVNGLLSGPGAYDVILAEHAYDGAGNEVTTTTGGGLRTTSTEYDAAGRATATIADPEGVARRTDLTYDAGDNVTAKDFSAAGTTATGRVEDTFDDNSRPTSRTIFGDGVQRFTSAVAYDQRGEVTSTVDPRGYVPGGAPNSAYVTDQVTDAAGNLVQTVSPPVQVEENGAAAATDRPSAEVGYNTFGEPTHARDARNQVTVTSYNHLGQVTQKTYPSYTRPSGGAAITPTEQWTYDSNGNPTTHIDTRGKTTTTVYDRRDRPVAITDPQVTGQAAAGVTRRIYDDADNLLTEVDQEDGWTFYAYDDLDRRWATTATEQWLTQTFTTYTVYNDAGDLVRVLTPGNVATGASATSDYNGAGDLTAVHDELGKTTTYAYDFAGRRTSTTDPLGRETRTTYDRAGRATTVGEYSPTDVLLRSTSTGYDAAGNVISQTDANGHPTTATFDARNQQRTITVPVNGSTNNTTSIGYDLAGNTTRVTDGRGNPTITTYNPLGLAEKVIEPSTTAHPNLADRTWTSSYDAAGQPITVVAPGGITRTSTYDELGRLTAESGSGVGTASASRALSYDLLGQVVAVNHPGGTETFSYNDRGLITGAAGPGGASSFAYDSTGRMSQRTDPAGTSNFTYTARGELATVAGTVTGGTRTLGYDDAGQITSVTYSGATRTFGYDNLGRTTSDTLTAGSTVRRTQTYTYDNNDNRLTTVIGPAGVAGAGTQSYGYDWADQLTSWTNQSSVTTTYAWDAAGNRTSKNGVTSTFDQRNRLTSDGTATYTYTPRGTLDTKIQGSTVTTTVFDAFGRLVADNQGGTAQNYTYDGLDRLATRNSAPFTYAGLEKEPATDYSSSFSRDPDGDLVAVGSSAGNWATLTDTHGDLVAAFTTAGALTDSRSYDPFGDPVVAGNPAVHVGFQGSWTDPDTDRVSAQARWYTPGTGTFASRDTASLPISGTAAANRYT</sequence>
<dbReference type="InterPro" id="IPR006530">
    <property type="entry name" value="YD"/>
</dbReference>
<dbReference type="Pfam" id="PF20148">
    <property type="entry name" value="DUF6531"/>
    <property type="match status" value="1"/>
</dbReference>
<dbReference type="InterPro" id="IPR013783">
    <property type="entry name" value="Ig-like_fold"/>
</dbReference>
<accession>A0A0S4QJD1</accession>
<feature type="domain" description="DUF6531" evidence="3">
    <location>
        <begin position="832"/>
        <end position="896"/>
    </location>
</feature>
<feature type="domain" description="Teneurin-like YD-shell" evidence="4">
    <location>
        <begin position="2451"/>
        <end position="2764"/>
    </location>
</feature>
<keyword evidence="6" id="KW-1185">Reference proteome</keyword>
<dbReference type="Pfam" id="PF25023">
    <property type="entry name" value="TEN_YD-shell"/>
    <property type="match status" value="1"/>
</dbReference>
<feature type="compositionally biased region" description="Polar residues" evidence="2">
    <location>
        <begin position="1594"/>
        <end position="1604"/>
    </location>
</feature>
<reference evidence="6" key="1">
    <citation type="submission" date="2015-11" db="EMBL/GenBank/DDBJ databases">
        <authorList>
            <person name="Varghese N."/>
        </authorList>
    </citation>
    <scope>NUCLEOTIDE SEQUENCE [LARGE SCALE GENOMIC DNA]</scope>
    <source>
        <strain evidence="6">DSM 45899</strain>
    </source>
</reference>
<dbReference type="InterPro" id="IPR031325">
    <property type="entry name" value="RHS_repeat"/>
</dbReference>
<dbReference type="Gene3D" id="2.60.120.560">
    <property type="entry name" value="Exo-inulinase, domain 1"/>
    <property type="match status" value="2"/>
</dbReference>
<dbReference type="PANTHER" id="PTHR32305:SF15">
    <property type="entry name" value="PROTEIN RHSA-RELATED"/>
    <property type="match status" value="1"/>
</dbReference>
<evidence type="ECO:0000313" key="6">
    <source>
        <dbReference type="Proteomes" id="UP000198802"/>
    </source>
</evidence>
<dbReference type="Pfam" id="PF05593">
    <property type="entry name" value="RHS_repeat"/>
    <property type="match status" value="6"/>
</dbReference>
<evidence type="ECO:0000256" key="2">
    <source>
        <dbReference type="SAM" id="MobiDB-lite"/>
    </source>
</evidence>
<dbReference type="InterPro" id="IPR045351">
    <property type="entry name" value="DUF6531"/>
</dbReference>
<evidence type="ECO:0000256" key="1">
    <source>
        <dbReference type="ARBA" id="ARBA00022737"/>
    </source>
</evidence>
<evidence type="ECO:0000313" key="5">
    <source>
        <dbReference type="EMBL" id="CUU55353.1"/>
    </source>
</evidence>
<feature type="region of interest" description="Disordered" evidence="2">
    <location>
        <begin position="1582"/>
        <end position="1611"/>
    </location>
</feature>
<dbReference type="InterPro" id="IPR056823">
    <property type="entry name" value="TEN-like_YD-shell"/>
</dbReference>
<evidence type="ECO:0000259" key="3">
    <source>
        <dbReference type="Pfam" id="PF20148"/>
    </source>
</evidence>
<dbReference type="Proteomes" id="UP000198802">
    <property type="component" value="Unassembled WGS sequence"/>
</dbReference>
<organism evidence="5 6">
    <name type="scientific">Parafrankia irregularis</name>
    <dbReference type="NCBI Taxonomy" id="795642"/>
    <lineage>
        <taxon>Bacteria</taxon>
        <taxon>Bacillati</taxon>
        <taxon>Actinomycetota</taxon>
        <taxon>Actinomycetes</taxon>
        <taxon>Frankiales</taxon>
        <taxon>Frankiaceae</taxon>
        <taxon>Parafrankia</taxon>
    </lineage>
</organism>
<keyword evidence="1" id="KW-0677">Repeat</keyword>
<evidence type="ECO:0000259" key="4">
    <source>
        <dbReference type="Pfam" id="PF25023"/>
    </source>
</evidence>
<dbReference type="InterPro" id="IPR050708">
    <property type="entry name" value="T6SS_VgrG/RHS"/>
</dbReference>
<dbReference type="NCBIfam" id="NF033679">
    <property type="entry name" value="DNRLRE_dom"/>
    <property type="match status" value="1"/>
</dbReference>
<proteinExistence type="predicted"/>
<dbReference type="PANTHER" id="PTHR32305">
    <property type="match status" value="1"/>
</dbReference>
<dbReference type="Gene3D" id="2.180.10.10">
    <property type="entry name" value="RHS repeat-associated core"/>
    <property type="match status" value="4"/>
</dbReference>
<dbReference type="NCBIfam" id="TIGR01643">
    <property type="entry name" value="YD_repeat_2x"/>
    <property type="match status" value="7"/>
</dbReference>
<protein>
    <submittedName>
        <fullName evidence="5">RHS repeat-associated core domain-containing protein</fullName>
    </submittedName>
</protein>
<feature type="compositionally biased region" description="Basic and acidic residues" evidence="2">
    <location>
        <begin position="64"/>
        <end position="90"/>
    </location>
</feature>
<gene>
    <name evidence="5" type="ORF">Ga0074812_1051</name>
</gene>